<keyword evidence="2 7" id="KW-0285">Flavoprotein</keyword>
<feature type="domain" description="Nitroreductase" evidence="10">
    <location>
        <begin position="9"/>
        <end position="158"/>
    </location>
</feature>
<dbReference type="RefSeq" id="WP_095581945.1">
    <property type="nucleotide sequence ID" value="NZ_JAJQQQ010000008.1"/>
</dbReference>
<evidence type="ECO:0000256" key="8">
    <source>
        <dbReference type="PIRSR" id="PIRSR000232-1"/>
    </source>
</evidence>
<evidence type="ECO:0000259" key="10">
    <source>
        <dbReference type="Pfam" id="PF00881"/>
    </source>
</evidence>
<evidence type="ECO:0000256" key="9">
    <source>
        <dbReference type="SAM" id="MobiDB-lite"/>
    </source>
</evidence>
<evidence type="ECO:0000256" key="6">
    <source>
        <dbReference type="ARBA" id="ARBA00023027"/>
    </source>
</evidence>
<evidence type="ECO:0000256" key="7">
    <source>
        <dbReference type="PIRNR" id="PIRNR000232"/>
    </source>
</evidence>
<dbReference type="InterPro" id="IPR029479">
    <property type="entry name" value="Nitroreductase"/>
</dbReference>
<dbReference type="Pfam" id="PF00881">
    <property type="entry name" value="Nitroreductase"/>
    <property type="match status" value="1"/>
</dbReference>
<organism evidence="11 12">
    <name type="scientific">Streptomyces albireticuli</name>
    <dbReference type="NCBI Taxonomy" id="1940"/>
    <lineage>
        <taxon>Bacteria</taxon>
        <taxon>Bacillati</taxon>
        <taxon>Actinomycetota</taxon>
        <taxon>Actinomycetes</taxon>
        <taxon>Kitasatosporales</taxon>
        <taxon>Streptomycetaceae</taxon>
        <taxon>Streptomyces</taxon>
    </lineage>
</organism>
<dbReference type="PIRSF" id="PIRSF000232">
    <property type="entry name" value="YdjA"/>
    <property type="match status" value="1"/>
</dbReference>
<dbReference type="InterPro" id="IPR026021">
    <property type="entry name" value="YdjA-like"/>
</dbReference>
<dbReference type="PANTHER" id="PTHR43821:SF1">
    <property type="entry name" value="NAD(P)H NITROREDUCTASE YDJA-RELATED"/>
    <property type="match status" value="1"/>
</dbReference>
<dbReference type="Proteomes" id="UP000218944">
    <property type="component" value="Unassembled WGS sequence"/>
</dbReference>
<proteinExistence type="inferred from homology"/>
<dbReference type="EC" id="1.-.-.-" evidence="7"/>
<dbReference type="InterPro" id="IPR052530">
    <property type="entry name" value="NAD(P)H_nitroreductase"/>
</dbReference>
<protein>
    <recommendedName>
        <fullName evidence="7">Putative NAD(P)H nitroreductase</fullName>
        <ecNumber evidence="7">1.-.-.-</ecNumber>
    </recommendedName>
</protein>
<dbReference type="Gene3D" id="3.40.109.10">
    <property type="entry name" value="NADH Oxidase"/>
    <property type="match status" value="1"/>
</dbReference>
<dbReference type="InterPro" id="IPR000415">
    <property type="entry name" value="Nitroreductase-like"/>
</dbReference>
<keyword evidence="4 7" id="KW-0521">NADP</keyword>
<dbReference type="SUPFAM" id="SSF55469">
    <property type="entry name" value="FMN-dependent nitroreductase-like"/>
    <property type="match status" value="1"/>
</dbReference>
<dbReference type="EMBL" id="NSJV01000348">
    <property type="protein sequence ID" value="PAU47660.1"/>
    <property type="molecule type" value="Genomic_DNA"/>
</dbReference>
<reference evidence="11 12" key="1">
    <citation type="submission" date="2017-08" db="EMBL/GenBank/DDBJ databases">
        <title>Genome sequence of Streptomyces albireticuli NRRL B-1670.</title>
        <authorList>
            <person name="Graham D.E."/>
            <person name="Mahan K.M."/>
            <person name="Klingeman D.M."/>
            <person name="Hettich R.L."/>
            <person name="Parry R.J."/>
            <person name="Spain J.C."/>
        </authorList>
    </citation>
    <scope>NUCLEOTIDE SEQUENCE [LARGE SCALE GENOMIC DNA]</scope>
    <source>
        <strain evidence="11 12">NRRL B-1670</strain>
    </source>
</reference>
<dbReference type="PANTHER" id="PTHR43821">
    <property type="entry name" value="NAD(P)H NITROREDUCTASE YDJA-RELATED"/>
    <property type="match status" value="1"/>
</dbReference>
<feature type="binding site" evidence="8">
    <location>
        <position position="39"/>
    </location>
    <ligand>
        <name>FMN</name>
        <dbReference type="ChEBI" id="CHEBI:58210"/>
        <note>ligand shared between dimeric partners</note>
    </ligand>
</feature>
<feature type="region of interest" description="Disordered" evidence="9">
    <location>
        <begin position="165"/>
        <end position="189"/>
    </location>
</feature>
<evidence type="ECO:0000256" key="4">
    <source>
        <dbReference type="ARBA" id="ARBA00022857"/>
    </source>
</evidence>
<evidence type="ECO:0000256" key="1">
    <source>
        <dbReference type="ARBA" id="ARBA00007118"/>
    </source>
</evidence>
<gene>
    <name evidence="11" type="ORF">CK936_17620</name>
</gene>
<name>A0A2A2D8H9_9ACTN</name>
<accession>A0A2A2D8H9</accession>
<dbReference type="CDD" id="cd02135">
    <property type="entry name" value="YdjA-like"/>
    <property type="match status" value="1"/>
</dbReference>
<feature type="binding site" description="in other chain" evidence="8">
    <location>
        <begin position="10"/>
        <end position="12"/>
    </location>
    <ligand>
        <name>FMN</name>
        <dbReference type="ChEBI" id="CHEBI:58210"/>
        <note>ligand shared between dimeric partners</note>
    </ligand>
</feature>
<dbReference type="GO" id="GO:0016491">
    <property type="term" value="F:oxidoreductase activity"/>
    <property type="evidence" value="ECO:0007669"/>
    <property type="project" value="UniProtKB-UniRule"/>
</dbReference>
<keyword evidence="6 7" id="KW-0520">NAD</keyword>
<dbReference type="AlphaFoldDB" id="A0A2A2D8H9"/>
<evidence type="ECO:0000256" key="5">
    <source>
        <dbReference type="ARBA" id="ARBA00023002"/>
    </source>
</evidence>
<evidence type="ECO:0000313" key="11">
    <source>
        <dbReference type="EMBL" id="PAU47660.1"/>
    </source>
</evidence>
<comment type="caution">
    <text evidence="11">The sequence shown here is derived from an EMBL/GenBank/DDBJ whole genome shotgun (WGS) entry which is preliminary data.</text>
</comment>
<sequence length="189" mass="20237">MNVEQTVLARRSATRLTGPGPDDRELAELVELAMTAPDHGRLSPWRLVVLRGDERRLLGEAMAEAAGGAPADRERTAAKALRAPLLISVVLCPRDHPKVPRWEQLAATVCAVHTLVLLLQERGWGSIWRTGALADAPPVRRVLGLAGTEQSLGWLYVGTPDARRPLAPRPPGDARAKLSSLLAPVGPGA</sequence>
<comment type="similarity">
    <text evidence="1 7">Belongs to the nitroreductase family.</text>
</comment>
<comment type="cofactor">
    <cofactor evidence="8">
        <name>FMN</name>
        <dbReference type="ChEBI" id="CHEBI:58210"/>
    </cofactor>
    <text evidence="8">Binds 1 FMN per subunit.</text>
</comment>
<keyword evidence="3 7" id="KW-0288">FMN</keyword>
<evidence type="ECO:0000313" key="12">
    <source>
        <dbReference type="Proteomes" id="UP000218944"/>
    </source>
</evidence>
<evidence type="ECO:0000256" key="2">
    <source>
        <dbReference type="ARBA" id="ARBA00022630"/>
    </source>
</evidence>
<keyword evidence="5 7" id="KW-0560">Oxidoreductase</keyword>
<evidence type="ECO:0000256" key="3">
    <source>
        <dbReference type="ARBA" id="ARBA00022643"/>
    </source>
</evidence>
<feature type="binding site" description="in other chain" evidence="8">
    <location>
        <begin position="128"/>
        <end position="130"/>
    </location>
    <ligand>
        <name>FMN</name>
        <dbReference type="ChEBI" id="CHEBI:58210"/>
        <note>ligand shared between dimeric partners</note>
    </ligand>
</feature>
<keyword evidence="12" id="KW-1185">Reference proteome</keyword>